<name>A0A8X7CQW7_9ARAC</name>
<reference evidence="1" key="1">
    <citation type="submission" date="2020-08" db="EMBL/GenBank/DDBJ databases">
        <title>Multicomponent nature underlies the extraordinary mechanical properties of spider dragline silk.</title>
        <authorList>
            <person name="Kono N."/>
            <person name="Nakamura H."/>
            <person name="Mori M."/>
            <person name="Yoshida Y."/>
            <person name="Ohtoshi R."/>
            <person name="Malay A.D."/>
            <person name="Moran D.A.P."/>
            <person name="Tomita M."/>
            <person name="Numata K."/>
            <person name="Arakawa K."/>
        </authorList>
    </citation>
    <scope>NUCLEOTIDE SEQUENCE</scope>
</reference>
<sequence length="52" mass="5836">MFSLICARVCHLALPEGTKALFFTPCEPSVTPQAMECKYHHETASRCIIESH</sequence>
<feature type="non-terminal residue" evidence="1">
    <location>
        <position position="52"/>
    </location>
</feature>
<dbReference type="Proteomes" id="UP000886998">
    <property type="component" value="Unassembled WGS sequence"/>
</dbReference>
<proteinExistence type="predicted"/>
<accession>A0A8X7CQW7</accession>
<dbReference type="AlphaFoldDB" id="A0A8X7CQW7"/>
<organism evidence="1 2">
    <name type="scientific">Trichonephila inaurata madagascariensis</name>
    <dbReference type="NCBI Taxonomy" id="2747483"/>
    <lineage>
        <taxon>Eukaryota</taxon>
        <taxon>Metazoa</taxon>
        <taxon>Ecdysozoa</taxon>
        <taxon>Arthropoda</taxon>
        <taxon>Chelicerata</taxon>
        <taxon>Arachnida</taxon>
        <taxon>Araneae</taxon>
        <taxon>Araneomorphae</taxon>
        <taxon>Entelegynae</taxon>
        <taxon>Araneoidea</taxon>
        <taxon>Nephilidae</taxon>
        <taxon>Trichonephila</taxon>
        <taxon>Trichonephila inaurata</taxon>
    </lineage>
</organism>
<gene>
    <name evidence="1" type="ORF">TNIN_189351</name>
</gene>
<evidence type="ECO:0000313" key="2">
    <source>
        <dbReference type="Proteomes" id="UP000886998"/>
    </source>
</evidence>
<keyword evidence="2" id="KW-1185">Reference proteome</keyword>
<comment type="caution">
    <text evidence="1">The sequence shown here is derived from an EMBL/GenBank/DDBJ whole genome shotgun (WGS) entry which is preliminary data.</text>
</comment>
<dbReference type="EMBL" id="BMAV01019851">
    <property type="protein sequence ID" value="GFY73132.1"/>
    <property type="molecule type" value="Genomic_DNA"/>
</dbReference>
<protein>
    <submittedName>
        <fullName evidence="1">Uncharacterized protein</fullName>
    </submittedName>
</protein>
<evidence type="ECO:0000313" key="1">
    <source>
        <dbReference type="EMBL" id="GFY73132.1"/>
    </source>
</evidence>